<proteinExistence type="inferred from homology"/>
<dbReference type="CDD" id="cd00326">
    <property type="entry name" value="alpha_CA"/>
    <property type="match status" value="1"/>
</dbReference>
<comment type="catalytic activity">
    <reaction evidence="7 8">
        <text>hydrogencarbonate + H(+) = CO2 + H2O</text>
        <dbReference type="Rhea" id="RHEA:10748"/>
        <dbReference type="ChEBI" id="CHEBI:15377"/>
        <dbReference type="ChEBI" id="CHEBI:15378"/>
        <dbReference type="ChEBI" id="CHEBI:16526"/>
        <dbReference type="ChEBI" id="CHEBI:17544"/>
        <dbReference type="EC" id="4.2.1.1"/>
    </reaction>
</comment>
<evidence type="ECO:0000256" key="1">
    <source>
        <dbReference type="ARBA" id="ARBA00001947"/>
    </source>
</evidence>
<evidence type="ECO:0000256" key="2">
    <source>
        <dbReference type="ARBA" id="ARBA00010718"/>
    </source>
</evidence>
<dbReference type="GO" id="GO:0008270">
    <property type="term" value="F:zinc ion binding"/>
    <property type="evidence" value="ECO:0007669"/>
    <property type="project" value="UniProtKB-UniRule"/>
</dbReference>
<dbReference type="InterPro" id="IPR023561">
    <property type="entry name" value="Carbonic_anhydrase_a-class"/>
</dbReference>
<feature type="chain" id="PRO_5038155594" description="Carbonic anhydrase" evidence="8">
    <location>
        <begin position="18"/>
        <end position="264"/>
    </location>
</feature>
<sequence>MFSYFLSTCFVLEVVTADIFQTNTFKAEPSYATTASTDENESGNWGYTNENGPDKWPTDVIMANLHFVNYNRMYENITGENIGRGVIFTGFSHQKETAPFVYGGALKGKYLLYQFHFHWSRRFSNGSEHTIDHKHYPVEIHMVHIREDLTLDEAYNATDGVAVLAVFSLRKLASQGDKVSLDFSPGHLLPSNTENFYHYEGSLTTPGCFETVDWMVFHEPVAITDDQLHNLREIEIMGRSDADTRPTQPINDRKVSDCSAVLKT</sequence>
<feature type="domain" description="Alpha-carbonic anhydrase" evidence="10">
    <location>
        <begin position="29"/>
        <end position="259"/>
    </location>
</feature>
<accession>A0A915CTZ2</accession>
<evidence type="ECO:0000256" key="8">
    <source>
        <dbReference type="RuleBase" id="RU367011"/>
    </source>
</evidence>
<dbReference type="PROSITE" id="PS00162">
    <property type="entry name" value="ALPHA_CA_1"/>
    <property type="match status" value="1"/>
</dbReference>
<dbReference type="PANTHER" id="PTHR18952">
    <property type="entry name" value="CARBONIC ANHYDRASE"/>
    <property type="match status" value="1"/>
</dbReference>
<dbReference type="Proteomes" id="UP000887574">
    <property type="component" value="Unplaced"/>
</dbReference>
<evidence type="ECO:0000259" key="10">
    <source>
        <dbReference type="PROSITE" id="PS51144"/>
    </source>
</evidence>
<dbReference type="AlphaFoldDB" id="A0A915CTZ2"/>
<evidence type="ECO:0000313" key="12">
    <source>
        <dbReference type="WBParaSite" id="jg12207"/>
    </source>
</evidence>
<keyword evidence="11" id="KW-1185">Reference proteome</keyword>
<dbReference type="WBParaSite" id="jg12207">
    <property type="protein sequence ID" value="jg12207"/>
    <property type="gene ID" value="jg12207"/>
</dbReference>
<keyword evidence="5 8" id="KW-0862">Zinc</keyword>
<dbReference type="SMART" id="SM01057">
    <property type="entry name" value="Carb_anhydrase"/>
    <property type="match status" value="1"/>
</dbReference>
<evidence type="ECO:0000256" key="9">
    <source>
        <dbReference type="SAM" id="MobiDB-lite"/>
    </source>
</evidence>
<evidence type="ECO:0000256" key="3">
    <source>
        <dbReference type="ARBA" id="ARBA00012925"/>
    </source>
</evidence>
<feature type="region of interest" description="Disordered" evidence="9">
    <location>
        <begin position="239"/>
        <end position="258"/>
    </location>
</feature>
<name>A0A915CTZ2_9BILA</name>
<dbReference type="PROSITE" id="PS51144">
    <property type="entry name" value="ALPHA_CA_2"/>
    <property type="match status" value="1"/>
</dbReference>
<comment type="cofactor">
    <cofactor evidence="1 8">
        <name>Zn(2+)</name>
        <dbReference type="ChEBI" id="CHEBI:29105"/>
    </cofactor>
</comment>
<feature type="signal peptide" evidence="8">
    <location>
        <begin position="1"/>
        <end position="17"/>
    </location>
</feature>
<comment type="function">
    <text evidence="8">Reversible hydration of carbon dioxide.</text>
</comment>
<dbReference type="GO" id="GO:0005737">
    <property type="term" value="C:cytoplasm"/>
    <property type="evidence" value="ECO:0007669"/>
    <property type="project" value="TreeGrafter"/>
</dbReference>
<dbReference type="Pfam" id="PF00194">
    <property type="entry name" value="Carb_anhydrase"/>
    <property type="match status" value="1"/>
</dbReference>
<dbReference type="InterPro" id="IPR018338">
    <property type="entry name" value="Carbonic_anhydrase_a-class_CS"/>
</dbReference>
<dbReference type="SUPFAM" id="SSF51069">
    <property type="entry name" value="Carbonic anhydrase"/>
    <property type="match status" value="1"/>
</dbReference>
<keyword evidence="8" id="KW-0732">Signal</keyword>
<dbReference type="InterPro" id="IPR036398">
    <property type="entry name" value="CA_dom_sf"/>
</dbReference>
<evidence type="ECO:0000256" key="4">
    <source>
        <dbReference type="ARBA" id="ARBA00022723"/>
    </source>
</evidence>
<evidence type="ECO:0000256" key="6">
    <source>
        <dbReference type="ARBA" id="ARBA00023239"/>
    </source>
</evidence>
<dbReference type="GO" id="GO:0004089">
    <property type="term" value="F:carbonate dehydratase activity"/>
    <property type="evidence" value="ECO:0007669"/>
    <property type="project" value="UniProtKB-UniRule"/>
</dbReference>
<dbReference type="InterPro" id="IPR001148">
    <property type="entry name" value="CA_dom"/>
</dbReference>
<dbReference type="Gene3D" id="3.10.200.10">
    <property type="entry name" value="Alpha carbonic anhydrase"/>
    <property type="match status" value="1"/>
</dbReference>
<comment type="similarity">
    <text evidence="2 8">Belongs to the alpha-carbonic anhydrase family.</text>
</comment>
<dbReference type="EC" id="4.2.1.1" evidence="3 8"/>
<keyword evidence="6 8" id="KW-0456">Lyase</keyword>
<evidence type="ECO:0000256" key="7">
    <source>
        <dbReference type="ARBA" id="ARBA00048348"/>
    </source>
</evidence>
<keyword evidence="4 8" id="KW-0479">Metal-binding</keyword>
<evidence type="ECO:0000256" key="5">
    <source>
        <dbReference type="ARBA" id="ARBA00022833"/>
    </source>
</evidence>
<protein>
    <recommendedName>
        <fullName evidence="3 8">Carbonic anhydrase</fullName>
        <ecNumber evidence="3 8">4.2.1.1</ecNumber>
    </recommendedName>
</protein>
<reference evidence="12" key="1">
    <citation type="submission" date="2022-11" db="UniProtKB">
        <authorList>
            <consortium name="WormBaseParasite"/>
        </authorList>
    </citation>
    <scope>IDENTIFICATION</scope>
</reference>
<dbReference type="PANTHER" id="PTHR18952:SF141">
    <property type="entry name" value="CARBONIC ANHYDRASE"/>
    <property type="match status" value="1"/>
</dbReference>
<evidence type="ECO:0000313" key="11">
    <source>
        <dbReference type="Proteomes" id="UP000887574"/>
    </source>
</evidence>
<organism evidence="11 12">
    <name type="scientific">Ditylenchus dipsaci</name>
    <dbReference type="NCBI Taxonomy" id="166011"/>
    <lineage>
        <taxon>Eukaryota</taxon>
        <taxon>Metazoa</taxon>
        <taxon>Ecdysozoa</taxon>
        <taxon>Nematoda</taxon>
        <taxon>Chromadorea</taxon>
        <taxon>Rhabditida</taxon>
        <taxon>Tylenchina</taxon>
        <taxon>Tylenchomorpha</taxon>
        <taxon>Sphaerularioidea</taxon>
        <taxon>Anguinidae</taxon>
        <taxon>Anguininae</taxon>
        <taxon>Ditylenchus</taxon>
    </lineage>
</organism>